<dbReference type="EMBL" id="ML976996">
    <property type="protein sequence ID" value="KAF1954989.1"/>
    <property type="molecule type" value="Genomic_DNA"/>
</dbReference>
<feature type="transmembrane region" description="Helical" evidence="1">
    <location>
        <begin position="116"/>
        <end position="135"/>
    </location>
</feature>
<feature type="transmembrane region" description="Helical" evidence="1">
    <location>
        <begin position="499"/>
        <end position="521"/>
    </location>
</feature>
<proteinExistence type="predicted"/>
<keyword evidence="1" id="KW-0472">Membrane</keyword>
<evidence type="ECO:0000313" key="2">
    <source>
        <dbReference type="EMBL" id="KAF1954989.1"/>
    </source>
</evidence>
<sequence length="545" mass="62882">MSVTRRSRRGTARRDSLVYVSDDYDGFHGSADDYEEHLGRTPEPTDVHESITLEFEEEAEPWDPSRRSLLDELAERLPCLRANYHFIGVFCAVIFFLEWAARKRTSTQTDITLTDIWIWTTLFLPPIPLLLYVFLDHSKRHTEAPFTILRIPYSLLLPKVHSAYDRDAGALDVFYISHEYMFPLYAGLYYAGLALFLMITKPQAPESTWVALALSEMLLLNNRFLLKGISVSVADPTNPIRLILCWAPPSLLKWLEPYRKSKYFSPPDILLRSHVLLALGFTLRRILQVMRGVDCSGVPIVRNEYEVSRLTDVDDNDLDQPTSLERVYDIDLDEPLPNNTLEPEVLLSKQRQAIQRRIPPSQRPRYRSAARTHILNLRTMARVHPRRRASSILESQDLPIPDHRKPYRLRSEAWADTIPHFLQRYLPPIGNILATVFSIVLLYWTYVTLRVLWHVFARPILGLAPGDSDTFMGTGVVGAYLSIFYVVWAYAYATFVLPFWFYAGVASWGIKWVVGVVWALLRWVSELVMRLGDVQLDAVEWTWGV</sequence>
<name>A0A6A5TTC0_9PLEO</name>
<gene>
    <name evidence="2" type="ORF">CC80DRAFT_536424</name>
</gene>
<accession>A0A6A5TTC0</accession>
<feature type="transmembrane region" description="Helical" evidence="1">
    <location>
        <begin position="82"/>
        <end position="101"/>
    </location>
</feature>
<dbReference type="Proteomes" id="UP000800035">
    <property type="component" value="Unassembled WGS sequence"/>
</dbReference>
<keyword evidence="1" id="KW-1133">Transmembrane helix</keyword>
<organism evidence="2 3">
    <name type="scientific">Byssothecium circinans</name>
    <dbReference type="NCBI Taxonomy" id="147558"/>
    <lineage>
        <taxon>Eukaryota</taxon>
        <taxon>Fungi</taxon>
        <taxon>Dikarya</taxon>
        <taxon>Ascomycota</taxon>
        <taxon>Pezizomycotina</taxon>
        <taxon>Dothideomycetes</taxon>
        <taxon>Pleosporomycetidae</taxon>
        <taxon>Pleosporales</taxon>
        <taxon>Massarineae</taxon>
        <taxon>Massarinaceae</taxon>
        <taxon>Byssothecium</taxon>
    </lineage>
</organism>
<feature type="transmembrane region" description="Helical" evidence="1">
    <location>
        <begin position="429"/>
        <end position="449"/>
    </location>
</feature>
<reference evidence="2" key="1">
    <citation type="journal article" date="2020" name="Stud. Mycol.">
        <title>101 Dothideomycetes genomes: a test case for predicting lifestyles and emergence of pathogens.</title>
        <authorList>
            <person name="Haridas S."/>
            <person name="Albert R."/>
            <person name="Binder M."/>
            <person name="Bloem J."/>
            <person name="Labutti K."/>
            <person name="Salamov A."/>
            <person name="Andreopoulos B."/>
            <person name="Baker S."/>
            <person name="Barry K."/>
            <person name="Bills G."/>
            <person name="Bluhm B."/>
            <person name="Cannon C."/>
            <person name="Castanera R."/>
            <person name="Culley D."/>
            <person name="Daum C."/>
            <person name="Ezra D."/>
            <person name="Gonzalez J."/>
            <person name="Henrissat B."/>
            <person name="Kuo A."/>
            <person name="Liang C."/>
            <person name="Lipzen A."/>
            <person name="Lutzoni F."/>
            <person name="Magnuson J."/>
            <person name="Mondo S."/>
            <person name="Nolan M."/>
            <person name="Ohm R."/>
            <person name="Pangilinan J."/>
            <person name="Park H.-J."/>
            <person name="Ramirez L."/>
            <person name="Alfaro M."/>
            <person name="Sun H."/>
            <person name="Tritt A."/>
            <person name="Yoshinaga Y."/>
            <person name="Zwiers L.-H."/>
            <person name="Turgeon B."/>
            <person name="Goodwin S."/>
            <person name="Spatafora J."/>
            <person name="Crous P."/>
            <person name="Grigoriev I."/>
        </authorList>
    </citation>
    <scope>NUCLEOTIDE SEQUENCE</scope>
    <source>
        <strain evidence="2">CBS 675.92</strain>
    </source>
</reference>
<keyword evidence="1" id="KW-0812">Transmembrane</keyword>
<evidence type="ECO:0000313" key="3">
    <source>
        <dbReference type="Proteomes" id="UP000800035"/>
    </source>
</evidence>
<dbReference type="AlphaFoldDB" id="A0A6A5TTC0"/>
<evidence type="ECO:0000256" key="1">
    <source>
        <dbReference type="SAM" id="Phobius"/>
    </source>
</evidence>
<feature type="transmembrane region" description="Helical" evidence="1">
    <location>
        <begin position="470"/>
        <end position="493"/>
    </location>
</feature>
<protein>
    <submittedName>
        <fullName evidence="2">Uncharacterized protein</fullName>
    </submittedName>
</protein>
<keyword evidence="3" id="KW-1185">Reference proteome</keyword>